<reference evidence="2" key="1">
    <citation type="submission" date="2016-10" db="EMBL/GenBank/DDBJ databases">
        <authorList>
            <person name="Varghese N."/>
            <person name="Submissions S."/>
        </authorList>
    </citation>
    <scope>NUCLEOTIDE SEQUENCE [LARGE SCALE GENOMIC DNA]</scope>
    <source>
        <strain evidence="2">DSM 22530</strain>
    </source>
</reference>
<keyword evidence="2" id="KW-1185">Reference proteome</keyword>
<dbReference type="OrthoDB" id="1429617at2"/>
<sequence>MKRIVYLHVGFHKTATTFLQWKVFPQLSEVNLIKKADAKKLLTEVRLKKLSDNDIKRIRSGLESKVSDSGPILVSYEGWTGSPFSQKKSKSAYTILKDLHRLFPQEHYDVHLIIGIRKQVDIMTSLYVEFLHQGGTKTEEAYFEELRKNNKLRHYLYNDYLTTVEQLFGDNYFVFIYENFKKEQENYLLRLLNYIGVENIPEYNNVRLNRSYGVLQAKLARLLNKLFKSKKNPKGKIPQFSITLKRKNSRKLAEILTGKPKRKVTISPRTLLKNNLSFKLHYKRYELPKTLQDEINQYYEEDNLKLAKRDNINLPEYYHLS</sequence>
<proteinExistence type="predicted"/>
<dbReference type="AlphaFoldDB" id="A0A1I1XV55"/>
<dbReference type="Gene3D" id="3.40.50.300">
    <property type="entry name" value="P-loop containing nucleotide triphosphate hydrolases"/>
    <property type="match status" value="1"/>
</dbReference>
<dbReference type="EMBL" id="FOMR01000008">
    <property type="protein sequence ID" value="SFE11235.1"/>
    <property type="molecule type" value="Genomic_DNA"/>
</dbReference>
<name>A0A1I1XV55_9BACI</name>
<evidence type="ECO:0008006" key="3">
    <source>
        <dbReference type="Google" id="ProtNLM"/>
    </source>
</evidence>
<accession>A0A1I1XV55</accession>
<evidence type="ECO:0000313" key="2">
    <source>
        <dbReference type="Proteomes" id="UP000199474"/>
    </source>
</evidence>
<evidence type="ECO:0000313" key="1">
    <source>
        <dbReference type="EMBL" id="SFE11235.1"/>
    </source>
</evidence>
<dbReference type="InterPro" id="IPR027417">
    <property type="entry name" value="P-loop_NTPase"/>
</dbReference>
<dbReference type="STRING" id="640948.SAMN05216238_108139"/>
<protein>
    <recommendedName>
        <fullName evidence="3">Sulfotransferase domain-containing protein</fullName>
    </recommendedName>
</protein>
<dbReference type="RefSeq" id="WP_090085805.1">
    <property type="nucleotide sequence ID" value="NZ_FOMR01000008.1"/>
</dbReference>
<dbReference type="Proteomes" id="UP000199474">
    <property type="component" value="Unassembled WGS sequence"/>
</dbReference>
<gene>
    <name evidence="1" type="ORF">SAMN05216238_108139</name>
</gene>
<organism evidence="1 2">
    <name type="scientific">Lentibacillus persicus</name>
    <dbReference type="NCBI Taxonomy" id="640948"/>
    <lineage>
        <taxon>Bacteria</taxon>
        <taxon>Bacillati</taxon>
        <taxon>Bacillota</taxon>
        <taxon>Bacilli</taxon>
        <taxon>Bacillales</taxon>
        <taxon>Bacillaceae</taxon>
        <taxon>Lentibacillus</taxon>
    </lineage>
</organism>
<dbReference type="SUPFAM" id="SSF52540">
    <property type="entry name" value="P-loop containing nucleoside triphosphate hydrolases"/>
    <property type="match status" value="1"/>
</dbReference>